<name>A0A9W6PQH0_9ACTN</name>
<dbReference type="InterPro" id="IPR051604">
    <property type="entry name" value="Ergot_Alk_Oxidoreductase"/>
</dbReference>
<dbReference type="Gene3D" id="3.90.25.10">
    <property type="entry name" value="UDP-galactose 4-epimerase, domain 1"/>
    <property type="match status" value="1"/>
</dbReference>
<dbReference type="SUPFAM" id="SSF51735">
    <property type="entry name" value="NAD(P)-binding Rossmann-fold domains"/>
    <property type="match status" value="1"/>
</dbReference>
<accession>A0A9W6PQH0</accession>
<reference evidence="2" key="1">
    <citation type="submission" date="2023-02" db="EMBL/GenBank/DDBJ databases">
        <title>Kitasatospora phosalacinea NBRC 14362.</title>
        <authorList>
            <person name="Ichikawa N."/>
            <person name="Sato H."/>
            <person name="Tonouchi N."/>
        </authorList>
    </citation>
    <scope>NUCLEOTIDE SEQUENCE</scope>
    <source>
        <strain evidence="2">NBRC 14362</strain>
    </source>
</reference>
<dbReference type="Pfam" id="PF13460">
    <property type="entry name" value="NAD_binding_10"/>
    <property type="match status" value="1"/>
</dbReference>
<dbReference type="InterPro" id="IPR036291">
    <property type="entry name" value="NAD(P)-bd_dom_sf"/>
</dbReference>
<dbReference type="EMBL" id="BSRX01000082">
    <property type="protein sequence ID" value="GLW59440.1"/>
    <property type="molecule type" value="Genomic_DNA"/>
</dbReference>
<evidence type="ECO:0000313" key="3">
    <source>
        <dbReference type="Proteomes" id="UP001165143"/>
    </source>
</evidence>
<protein>
    <submittedName>
        <fullName evidence="2">Nucleotide-diphosphate-sugar epimerase</fullName>
    </submittedName>
</protein>
<dbReference type="PANTHER" id="PTHR43162:SF1">
    <property type="entry name" value="PRESTALK A DIFFERENTIATION PROTEIN A"/>
    <property type="match status" value="1"/>
</dbReference>
<comment type="caution">
    <text evidence="2">The sequence shown here is derived from an EMBL/GenBank/DDBJ whole genome shotgun (WGS) entry which is preliminary data.</text>
</comment>
<dbReference type="Gene3D" id="3.40.50.720">
    <property type="entry name" value="NAD(P)-binding Rossmann-like Domain"/>
    <property type="match status" value="1"/>
</dbReference>
<dbReference type="Proteomes" id="UP001165143">
    <property type="component" value="Unassembled WGS sequence"/>
</dbReference>
<dbReference type="AlphaFoldDB" id="A0A9W6PQH0"/>
<sequence>MDRLFLLTPGLGAEHTAHAVAAARAAGVRHLVHLSSANVLGDPVPAMGRWHHDREEIVRGSGIPYTVLRPGGFMTNALEWADTVRTGGYVLDPVGPGRLAPIDPADVADVAALVLTEDGHRSEHHVLTGGEALTVTEQVALLAAATGRPIAVRPTATPDEAVRARFPAGAPAALAAAITEAFALLRADTTGLRTDTVPRLLGRAPRTFADWCTRNADAFR</sequence>
<evidence type="ECO:0000259" key="1">
    <source>
        <dbReference type="Pfam" id="PF13460"/>
    </source>
</evidence>
<proteinExistence type="predicted"/>
<evidence type="ECO:0000313" key="2">
    <source>
        <dbReference type="EMBL" id="GLW59440.1"/>
    </source>
</evidence>
<feature type="domain" description="NAD(P)-binding" evidence="1">
    <location>
        <begin position="14"/>
        <end position="117"/>
    </location>
</feature>
<dbReference type="InterPro" id="IPR016040">
    <property type="entry name" value="NAD(P)-bd_dom"/>
</dbReference>
<gene>
    <name evidence="2" type="ORF">Kpho01_74500</name>
</gene>
<organism evidence="2 3">
    <name type="scientific">Kitasatospora phosalacinea</name>
    <dbReference type="NCBI Taxonomy" id="2065"/>
    <lineage>
        <taxon>Bacteria</taxon>
        <taxon>Bacillati</taxon>
        <taxon>Actinomycetota</taxon>
        <taxon>Actinomycetes</taxon>
        <taxon>Kitasatosporales</taxon>
        <taxon>Streptomycetaceae</taxon>
        <taxon>Kitasatospora</taxon>
    </lineage>
</organism>
<dbReference type="PANTHER" id="PTHR43162">
    <property type="match status" value="1"/>
</dbReference>